<reference evidence="6 7" key="1">
    <citation type="submission" date="2020-07" db="EMBL/GenBank/DDBJ databases">
        <title>Above-ground endophytic microbial communities from plants in different locations in the United States.</title>
        <authorList>
            <person name="Frank C."/>
        </authorList>
    </citation>
    <scope>NUCLEOTIDE SEQUENCE [LARGE SCALE GENOMIC DNA]</scope>
    <source>
        <strain evidence="6 7">WPL5_2</strain>
    </source>
</reference>
<name>A0AAW3T2Q3_9MICO</name>
<dbReference type="Gene3D" id="3.30.9.10">
    <property type="entry name" value="D-Amino Acid Oxidase, subunit A, domain 2"/>
    <property type="match status" value="1"/>
</dbReference>
<evidence type="ECO:0000256" key="2">
    <source>
        <dbReference type="ARBA" id="ARBA00009410"/>
    </source>
</evidence>
<dbReference type="AlphaFoldDB" id="A0AAW3T2Q3"/>
<dbReference type="SUPFAM" id="SSF54373">
    <property type="entry name" value="FAD-linked reductases, C-terminal domain"/>
    <property type="match status" value="1"/>
</dbReference>
<evidence type="ECO:0000256" key="4">
    <source>
        <dbReference type="ARBA" id="ARBA00023002"/>
    </source>
</evidence>
<dbReference type="GO" id="GO:0005737">
    <property type="term" value="C:cytoplasm"/>
    <property type="evidence" value="ECO:0007669"/>
    <property type="project" value="TreeGrafter"/>
</dbReference>
<dbReference type="GO" id="GO:0016491">
    <property type="term" value="F:oxidoreductase activity"/>
    <property type="evidence" value="ECO:0007669"/>
    <property type="project" value="UniProtKB-KW"/>
</dbReference>
<evidence type="ECO:0000313" key="6">
    <source>
        <dbReference type="EMBL" id="MBA8989338.1"/>
    </source>
</evidence>
<organism evidence="6 7">
    <name type="scientific">Curtobacterium pusillum</name>
    <dbReference type="NCBI Taxonomy" id="69373"/>
    <lineage>
        <taxon>Bacteria</taxon>
        <taxon>Bacillati</taxon>
        <taxon>Actinomycetota</taxon>
        <taxon>Actinomycetes</taxon>
        <taxon>Micrococcales</taxon>
        <taxon>Microbacteriaceae</taxon>
        <taxon>Curtobacterium</taxon>
    </lineage>
</organism>
<evidence type="ECO:0000313" key="7">
    <source>
        <dbReference type="Proteomes" id="UP000590225"/>
    </source>
</evidence>
<proteinExistence type="inferred from homology"/>
<dbReference type="SUPFAM" id="SSF51905">
    <property type="entry name" value="FAD/NAD(P)-binding domain"/>
    <property type="match status" value="1"/>
</dbReference>
<evidence type="ECO:0000256" key="3">
    <source>
        <dbReference type="ARBA" id="ARBA00022630"/>
    </source>
</evidence>
<keyword evidence="4 6" id="KW-0560">Oxidoreductase</keyword>
<dbReference type="InterPro" id="IPR036188">
    <property type="entry name" value="FAD/NAD-bd_sf"/>
</dbReference>
<dbReference type="EMBL" id="JACGXP010000001">
    <property type="protein sequence ID" value="MBA8989338.1"/>
    <property type="molecule type" value="Genomic_DNA"/>
</dbReference>
<dbReference type="Pfam" id="PF01266">
    <property type="entry name" value="DAO"/>
    <property type="match status" value="1"/>
</dbReference>
<keyword evidence="3" id="KW-0285">Flavoprotein</keyword>
<dbReference type="InterPro" id="IPR006076">
    <property type="entry name" value="FAD-dep_OxRdtase"/>
</dbReference>
<dbReference type="PANTHER" id="PTHR13847:SF286">
    <property type="entry name" value="D-AMINO ACID DEHYDROGENASE"/>
    <property type="match status" value="1"/>
</dbReference>
<comment type="cofactor">
    <cofactor evidence="1">
        <name>FAD</name>
        <dbReference type="ChEBI" id="CHEBI:57692"/>
    </cofactor>
</comment>
<gene>
    <name evidence="6" type="ORF">FHW23_000570</name>
</gene>
<comment type="caution">
    <text evidence="6">The sequence shown here is derived from an EMBL/GenBank/DDBJ whole genome shotgun (WGS) entry which is preliminary data.</text>
</comment>
<accession>A0AAW3T2Q3</accession>
<evidence type="ECO:0000256" key="1">
    <source>
        <dbReference type="ARBA" id="ARBA00001974"/>
    </source>
</evidence>
<protein>
    <submittedName>
        <fullName evidence="6">D-amino-acid dehydrogenase</fullName>
        <ecNumber evidence="6">1.4.99.-</ecNumber>
    </submittedName>
</protein>
<dbReference type="PANTHER" id="PTHR13847">
    <property type="entry name" value="SARCOSINE DEHYDROGENASE-RELATED"/>
    <property type="match status" value="1"/>
</dbReference>
<sequence>MGSRSAVVIGSGIAGAATFFALARRGVDVTLVDDGVTGQATAASAGILQPWSSAIDGPFADLYVRGAAFWPEALARLADVGVSRTDHRRSGALVVNADPAAIDAAEERVERRRSAEPDVVGRVERIGGERARELFPPLATGLDALWIEGGGRVDGRTVRDALVEAGLRSGGRTVAAHAALAGDGRVRLTGATADRAGSAGTTDARELEADAIVLAGGAWTNDLLGAIGLRVPVAPQRGQITHLTLPGVDTTHWPSVHPLSHHYLVAFDGSRVAVGATRETGSGFDARVTAAGQLQVLRDAPSIAPGLADATVIETRVGLRPLADDTMPIMGAVPGHDRLFVATGYGAAGLTMGPLLGDALARLVLGEPAPELAALQPAPTSTEPAPGR</sequence>
<dbReference type="Gene3D" id="3.50.50.60">
    <property type="entry name" value="FAD/NAD(P)-binding domain"/>
    <property type="match status" value="1"/>
</dbReference>
<evidence type="ECO:0000259" key="5">
    <source>
        <dbReference type="Pfam" id="PF01266"/>
    </source>
</evidence>
<dbReference type="Proteomes" id="UP000590225">
    <property type="component" value="Unassembled WGS sequence"/>
</dbReference>
<dbReference type="EC" id="1.4.99.-" evidence="6"/>
<feature type="domain" description="FAD dependent oxidoreductase" evidence="5">
    <location>
        <begin position="6"/>
        <end position="363"/>
    </location>
</feature>
<comment type="similarity">
    <text evidence="2">Belongs to the DadA oxidoreductase family.</text>
</comment>
<dbReference type="RefSeq" id="WP_182515082.1">
    <property type="nucleotide sequence ID" value="NZ_JACGXP010000001.1"/>
</dbReference>